<dbReference type="RefSeq" id="WP_368499161.1">
    <property type="nucleotide sequence ID" value="NZ_CP162511.1"/>
</dbReference>
<accession>A0AB39BKT6</accession>
<gene>
    <name evidence="1" type="ORF">ABFY20_06680</name>
</gene>
<organism evidence="1">
    <name type="scientific">Herbiconiux sp. A18JL235</name>
    <dbReference type="NCBI Taxonomy" id="3152363"/>
    <lineage>
        <taxon>Bacteria</taxon>
        <taxon>Bacillati</taxon>
        <taxon>Actinomycetota</taxon>
        <taxon>Actinomycetes</taxon>
        <taxon>Micrococcales</taxon>
        <taxon>Microbacteriaceae</taxon>
        <taxon>Herbiconiux</taxon>
    </lineage>
</organism>
<dbReference type="EMBL" id="CP162511">
    <property type="protein sequence ID" value="XDI06783.1"/>
    <property type="molecule type" value="Genomic_DNA"/>
</dbReference>
<sequence length="112" mass="12199">MIGGVMDAGRGAAGMHPARIRFDRSLADEVVVCREGHRWRLSVLRFTGDVLATTVLHLDGDFSATVARIACRTLETMGLAVAPSSEWRRHDAAWSASVVDARTYPHGDPVKL</sequence>
<protein>
    <submittedName>
        <fullName evidence="1">Uncharacterized protein</fullName>
    </submittedName>
</protein>
<name>A0AB39BKT6_9MICO</name>
<dbReference type="AlphaFoldDB" id="A0AB39BKT6"/>
<proteinExistence type="predicted"/>
<reference evidence="1" key="1">
    <citation type="submission" date="2024-05" db="EMBL/GenBank/DDBJ databases">
        <title>Herbiconiux sp. A18JL235.</title>
        <authorList>
            <person name="Zhang G."/>
        </authorList>
    </citation>
    <scope>NUCLEOTIDE SEQUENCE</scope>
    <source>
        <strain evidence="1">A18JL235</strain>
    </source>
</reference>
<evidence type="ECO:0000313" key="1">
    <source>
        <dbReference type="EMBL" id="XDI06783.1"/>
    </source>
</evidence>